<protein>
    <submittedName>
        <fullName evidence="2">GDP-mannose 4,6 dehydratase</fullName>
    </submittedName>
</protein>
<dbReference type="Gene3D" id="3.40.50.720">
    <property type="entry name" value="NAD(P)-binding Rossmann-like Domain"/>
    <property type="match status" value="1"/>
</dbReference>
<feature type="domain" description="NAD(P)-binding" evidence="1">
    <location>
        <begin position="6"/>
        <end position="308"/>
    </location>
</feature>
<accession>A0A3D8GSV8</accession>
<dbReference type="SUPFAM" id="SSF51735">
    <property type="entry name" value="NAD(P)-binding Rossmann-fold domains"/>
    <property type="match status" value="1"/>
</dbReference>
<dbReference type="InterPro" id="IPR016040">
    <property type="entry name" value="NAD(P)-bd_dom"/>
</dbReference>
<evidence type="ECO:0000313" key="3">
    <source>
        <dbReference type="Proteomes" id="UP000257144"/>
    </source>
</evidence>
<gene>
    <name evidence="2" type="ORF">DRW41_06825</name>
</gene>
<sequence>MKVRALITGVKGFVGKYLADHLLSQGIEVWGTSRKESPFLCLSNGNISVIKNDLNNTEEIFNLLQLIEPDYIFHLAGQSNVKQSWIDKEGTFYANVNKTIFLLDACVAYQKENPQMRLLTVGSSEEYGKVLKNELPIQETTQLRPVSPYGASKAAVSMLVKQYNTAHNLNVIHARPFNHIGPGQSDGFVAIDFAKQVVRLEEIQNPTMYVGDLSSKRDFTDVRDIVRAYFEIIQFGEIGQIYNICSGTPVAIQEILNYLLSFSSKKINVVVDESKMRPIEIKEYYGSSKKIRTTLKWKPLYTIEKSLSDIYFHLQEANSEKEW</sequence>
<dbReference type="OrthoDB" id="9779041at2"/>
<organism evidence="2 3">
    <name type="scientific">Neobacillus piezotolerans</name>
    <dbReference type="NCBI Taxonomy" id="2259171"/>
    <lineage>
        <taxon>Bacteria</taxon>
        <taxon>Bacillati</taxon>
        <taxon>Bacillota</taxon>
        <taxon>Bacilli</taxon>
        <taxon>Bacillales</taxon>
        <taxon>Bacillaceae</taxon>
        <taxon>Neobacillus</taxon>
    </lineage>
</organism>
<keyword evidence="3" id="KW-1185">Reference proteome</keyword>
<dbReference type="AlphaFoldDB" id="A0A3D8GSV8"/>
<dbReference type="CDD" id="cd05260">
    <property type="entry name" value="GDP_MD_SDR_e"/>
    <property type="match status" value="1"/>
</dbReference>
<proteinExistence type="predicted"/>
<dbReference type="Pfam" id="PF16363">
    <property type="entry name" value="GDP_Man_Dehyd"/>
    <property type="match status" value="1"/>
</dbReference>
<evidence type="ECO:0000313" key="2">
    <source>
        <dbReference type="EMBL" id="RDU37550.1"/>
    </source>
</evidence>
<name>A0A3D8GSV8_9BACI</name>
<dbReference type="Gene3D" id="3.90.25.10">
    <property type="entry name" value="UDP-galactose 4-epimerase, domain 1"/>
    <property type="match status" value="1"/>
</dbReference>
<evidence type="ECO:0000259" key="1">
    <source>
        <dbReference type="Pfam" id="PF16363"/>
    </source>
</evidence>
<dbReference type="Proteomes" id="UP000257144">
    <property type="component" value="Unassembled WGS sequence"/>
</dbReference>
<comment type="caution">
    <text evidence="2">The sequence shown here is derived from an EMBL/GenBank/DDBJ whole genome shotgun (WGS) entry which is preliminary data.</text>
</comment>
<reference evidence="2 3" key="1">
    <citation type="submission" date="2018-07" db="EMBL/GenBank/DDBJ databases">
        <title>Bacillus sp. YLB-04 draft genome sequence.</title>
        <authorList>
            <person name="Yu L."/>
            <person name="Tang X."/>
        </authorList>
    </citation>
    <scope>NUCLEOTIDE SEQUENCE [LARGE SCALE GENOMIC DNA]</scope>
    <source>
        <strain evidence="2 3">YLB-04</strain>
    </source>
</reference>
<dbReference type="InterPro" id="IPR036291">
    <property type="entry name" value="NAD(P)-bd_dom_sf"/>
</dbReference>
<dbReference type="EMBL" id="QNQT01000002">
    <property type="protein sequence ID" value="RDU37550.1"/>
    <property type="molecule type" value="Genomic_DNA"/>
</dbReference>
<dbReference type="PANTHER" id="PTHR43000">
    <property type="entry name" value="DTDP-D-GLUCOSE 4,6-DEHYDRATASE-RELATED"/>
    <property type="match status" value="1"/>
</dbReference>